<evidence type="ECO:0000313" key="3">
    <source>
        <dbReference type="EMBL" id="QDT90236.1"/>
    </source>
</evidence>
<name>A0A517VB64_9PLAN</name>
<keyword evidence="2" id="KW-1133">Transmembrane helix</keyword>
<dbReference type="AlphaFoldDB" id="A0A517VB64"/>
<accession>A0A517VB64</accession>
<feature type="transmembrane region" description="Helical" evidence="2">
    <location>
        <begin position="47"/>
        <end position="64"/>
    </location>
</feature>
<feature type="compositionally biased region" description="Polar residues" evidence="1">
    <location>
        <begin position="148"/>
        <end position="159"/>
    </location>
</feature>
<protein>
    <recommendedName>
        <fullName evidence="5">DUF3618 domain-containing protein</fullName>
    </recommendedName>
</protein>
<gene>
    <name evidence="3" type="ORF">Pan161_18860</name>
</gene>
<dbReference type="OrthoDB" id="213584at2"/>
<proteinExistence type="predicted"/>
<keyword evidence="4" id="KW-1185">Reference proteome</keyword>
<keyword evidence="2" id="KW-0812">Transmembrane</keyword>
<dbReference type="EMBL" id="CP036343">
    <property type="protein sequence ID" value="QDT90236.1"/>
    <property type="molecule type" value="Genomic_DNA"/>
</dbReference>
<evidence type="ECO:0000256" key="1">
    <source>
        <dbReference type="SAM" id="MobiDB-lite"/>
    </source>
</evidence>
<keyword evidence="2" id="KW-0472">Membrane</keyword>
<feature type="region of interest" description="Disordered" evidence="1">
    <location>
        <begin position="140"/>
        <end position="165"/>
    </location>
</feature>
<evidence type="ECO:0000256" key="2">
    <source>
        <dbReference type="SAM" id="Phobius"/>
    </source>
</evidence>
<reference evidence="3 4" key="1">
    <citation type="submission" date="2019-02" db="EMBL/GenBank/DDBJ databases">
        <title>Deep-cultivation of Planctomycetes and their phenomic and genomic characterization uncovers novel biology.</title>
        <authorList>
            <person name="Wiegand S."/>
            <person name="Jogler M."/>
            <person name="Boedeker C."/>
            <person name="Pinto D."/>
            <person name="Vollmers J."/>
            <person name="Rivas-Marin E."/>
            <person name="Kohn T."/>
            <person name="Peeters S.H."/>
            <person name="Heuer A."/>
            <person name="Rast P."/>
            <person name="Oberbeckmann S."/>
            <person name="Bunk B."/>
            <person name="Jeske O."/>
            <person name="Meyerdierks A."/>
            <person name="Storesund J.E."/>
            <person name="Kallscheuer N."/>
            <person name="Luecker S."/>
            <person name="Lage O.M."/>
            <person name="Pohl T."/>
            <person name="Merkel B.J."/>
            <person name="Hornburger P."/>
            <person name="Mueller R.-W."/>
            <person name="Bruemmer F."/>
            <person name="Labrenz M."/>
            <person name="Spormann A.M."/>
            <person name="Op den Camp H."/>
            <person name="Overmann J."/>
            <person name="Amann R."/>
            <person name="Jetten M.S.M."/>
            <person name="Mascher T."/>
            <person name="Medema M.H."/>
            <person name="Devos D.P."/>
            <person name="Kaster A.-K."/>
            <person name="Ovreas L."/>
            <person name="Rohde M."/>
            <person name="Galperin M.Y."/>
            <person name="Jogler C."/>
        </authorList>
    </citation>
    <scope>NUCLEOTIDE SEQUENCE [LARGE SCALE GENOMIC DNA]</scope>
    <source>
        <strain evidence="3 4">Pan161</strain>
    </source>
</reference>
<organism evidence="3 4">
    <name type="scientific">Gimesia algae</name>
    <dbReference type="NCBI Taxonomy" id="2527971"/>
    <lineage>
        <taxon>Bacteria</taxon>
        <taxon>Pseudomonadati</taxon>
        <taxon>Planctomycetota</taxon>
        <taxon>Planctomycetia</taxon>
        <taxon>Planctomycetales</taxon>
        <taxon>Planctomycetaceae</taxon>
        <taxon>Gimesia</taxon>
    </lineage>
</organism>
<dbReference type="Proteomes" id="UP000316855">
    <property type="component" value="Chromosome"/>
</dbReference>
<evidence type="ECO:0008006" key="5">
    <source>
        <dbReference type="Google" id="ProtNLM"/>
    </source>
</evidence>
<dbReference type="KEGG" id="gax:Pan161_18860"/>
<evidence type="ECO:0000313" key="4">
    <source>
        <dbReference type="Proteomes" id="UP000316855"/>
    </source>
</evidence>
<sequence length="165" mass="18571">MASQPENNRAEEIRRTMHEIRRELDDDVYHIKQSASKLTDWQYYIRHYPWACVGAAAAFGFLIVPRKLKVSNPYTEELLKLAKKKRLVINKEAEDADDDAKTGVVRTAFTFLSGLAMRAAAAQVARHLTSILSQEQRGSGVSGATAYDTGSTSSNSYENQLDRRF</sequence>
<dbReference type="RefSeq" id="WP_145226033.1">
    <property type="nucleotide sequence ID" value="NZ_CP036343.1"/>
</dbReference>